<protein>
    <recommendedName>
        <fullName evidence="4">Photosystem I assembly protein Ycf4</fullName>
    </recommendedName>
</protein>
<evidence type="ECO:0000313" key="10">
    <source>
        <dbReference type="EMBL" id="QRG31179.1"/>
    </source>
</evidence>
<comment type="function">
    <text evidence="1">Seems to be required for the assembly of the photosystem I complex.</text>
</comment>
<dbReference type="InterPro" id="IPR003359">
    <property type="entry name" value="PSI_Ycf4_assembly"/>
</dbReference>
<feature type="transmembrane region" description="Helical" evidence="9">
    <location>
        <begin position="80"/>
        <end position="102"/>
    </location>
</feature>
<proteinExistence type="inferred from homology"/>
<evidence type="ECO:0000256" key="2">
    <source>
        <dbReference type="ARBA" id="ARBA00004141"/>
    </source>
</evidence>
<keyword evidence="10" id="KW-0150">Chloroplast</keyword>
<evidence type="ECO:0000256" key="8">
    <source>
        <dbReference type="ARBA" id="ARBA00023136"/>
    </source>
</evidence>
<dbReference type="GeneID" id="67164474"/>
<dbReference type="GO" id="GO:0015979">
    <property type="term" value="P:photosynthesis"/>
    <property type="evidence" value="ECO:0007669"/>
    <property type="project" value="UniProtKB-KW"/>
</dbReference>
<evidence type="ECO:0000256" key="6">
    <source>
        <dbReference type="ARBA" id="ARBA00022692"/>
    </source>
</evidence>
<name>A0A890CH20_9FABA</name>
<reference evidence="10" key="1">
    <citation type="submission" date="2019-11" db="EMBL/GenBank/DDBJ databases">
        <authorList>
            <person name="Oyebanji O.O."/>
            <person name="Zhang R."/>
            <person name="Chen S.-Y."/>
            <person name="Yi T.-s."/>
        </authorList>
    </citation>
    <scope>NUCLEOTIDE SEQUENCE</scope>
</reference>
<organism evidence="10">
    <name type="scientific">Alysicarpus vaginalis</name>
    <dbReference type="NCBI Taxonomy" id="858910"/>
    <lineage>
        <taxon>Eukaryota</taxon>
        <taxon>Viridiplantae</taxon>
        <taxon>Streptophyta</taxon>
        <taxon>Embryophyta</taxon>
        <taxon>Tracheophyta</taxon>
        <taxon>Spermatophyta</taxon>
        <taxon>Magnoliopsida</taxon>
        <taxon>eudicotyledons</taxon>
        <taxon>Gunneridae</taxon>
        <taxon>Pentapetalae</taxon>
        <taxon>rosids</taxon>
        <taxon>fabids</taxon>
        <taxon>Fabales</taxon>
        <taxon>Fabaceae</taxon>
        <taxon>Papilionoideae</taxon>
        <taxon>50 kb inversion clade</taxon>
        <taxon>NPAAA clade</taxon>
        <taxon>indigoferoid/millettioid clade</taxon>
        <taxon>Desmodieae</taxon>
        <taxon>Alysicarpus</taxon>
    </lineage>
</organism>
<sequence>MKQPVLRLKGVLVYYILGPSRNLSSYFWAFTFFLGSYGFISVSVFSYCGLGFLVLSEKIGYFPFLPDAIYFPFIPQGFTMGFYGIVGLLFSLYLWFIIFVDIGGGYDMFDKNEKKVEFVRWGFPNDITLEIPMEEIVSLRIASHTKTDFFNRTFRYEILYLETERNGFIPLTRLEDDLFPRDIAYKAFELSRFLDVAVLPLYL</sequence>
<evidence type="ECO:0000256" key="4">
    <source>
        <dbReference type="ARBA" id="ARBA00015395"/>
    </source>
</evidence>
<dbReference type="EMBL" id="MN734440">
    <property type="protein sequence ID" value="QRG31179.1"/>
    <property type="molecule type" value="Genomic_DNA"/>
</dbReference>
<feature type="transmembrane region" description="Helical" evidence="9">
    <location>
        <begin position="26"/>
        <end position="55"/>
    </location>
</feature>
<dbReference type="Pfam" id="PF02392">
    <property type="entry name" value="Ycf4"/>
    <property type="match status" value="1"/>
</dbReference>
<keyword evidence="6 9" id="KW-0812">Transmembrane</keyword>
<keyword evidence="7 9" id="KW-1133">Transmembrane helix</keyword>
<evidence type="ECO:0000256" key="9">
    <source>
        <dbReference type="SAM" id="Phobius"/>
    </source>
</evidence>
<evidence type="ECO:0000256" key="5">
    <source>
        <dbReference type="ARBA" id="ARBA00022531"/>
    </source>
</evidence>
<geneLocation type="chloroplast" evidence="10"/>
<evidence type="ECO:0000256" key="1">
    <source>
        <dbReference type="ARBA" id="ARBA00002862"/>
    </source>
</evidence>
<accession>A0A890CH20</accession>
<comment type="similarity">
    <text evidence="3">Belongs to the Ycf4 family.</text>
</comment>
<comment type="subcellular location">
    <subcellularLocation>
        <location evidence="2">Membrane</location>
        <topology evidence="2">Multi-pass membrane protein</topology>
    </subcellularLocation>
</comment>
<reference evidence="10" key="2">
    <citation type="journal article" name="Front. Plant Sci.">
        <title>New Insights Into the Plastome Evolution of the Millettioid/Phaseoloid Clade (Papilionoideae, Leguminosae).</title>
        <authorList>
            <person name="Oyebanji O."/>
            <person name="Zhang R."/>
            <person name="Chen S.Y."/>
            <person name="Yi T.S."/>
        </authorList>
    </citation>
    <scope>NUCLEOTIDE SEQUENCE</scope>
</reference>
<keyword evidence="10" id="KW-0934">Plastid</keyword>
<evidence type="ECO:0000256" key="7">
    <source>
        <dbReference type="ARBA" id="ARBA00022989"/>
    </source>
</evidence>
<keyword evidence="8 9" id="KW-0472">Membrane</keyword>
<dbReference type="AlphaFoldDB" id="A0A890CH20"/>
<dbReference type="GO" id="GO:0009522">
    <property type="term" value="C:photosystem I"/>
    <property type="evidence" value="ECO:0007669"/>
    <property type="project" value="InterPro"/>
</dbReference>
<dbReference type="RefSeq" id="YP_010158900.1">
    <property type="nucleotide sequence ID" value="NC_057275.1"/>
</dbReference>
<gene>
    <name evidence="10" type="primary">ycf4</name>
</gene>
<evidence type="ECO:0000256" key="3">
    <source>
        <dbReference type="ARBA" id="ARBA00008198"/>
    </source>
</evidence>
<keyword evidence="5" id="KW-0602">Photosynthesis</keyword>